<dbReference type="InterPro" id="IPR053716">
    <property type="entry name" value="Flag_assembly_chemotaxis_eff"/>
</dbReference>
<dbReference type="RefSeq" id="WP_343782940.1">
    <property type="nucleotide sequence ID" value="NZ_BAAACZ010000011.1"/>
</dbReference>
<sequence length="146" mass="17486">MSDMKAFIKLYQVKEKELDQVQKQYNRAVDHFENEATSLYDLLKERENLEQNLSQQVTQGIKVGSIADFYNYFESVKSKELNQQKKVHQARVNMYKKQEQLQEEHGELKKIDKIIENKKEQQKRLNQQLEASFLDEIAVQQYSRVR</sequence>
<name>A0ABN0ZWH0_9BACI</name>
<evidence type="ECO:0000256" key="7">
    <source>
        <dbReference type="ARBA" id="ARBA00022795"/>
    </source>
</evidence>
<evidence type="ECO:0000256" key="11">
    <source>
        <dbReference type="SAM" id="Coils"/>
    </source>
</evidence>
<keyword evidence="8" id="KW-0653">Protein transport</keyword>
<gene>
    <name evidence="12" type="ORF">GCM10008935_15860</name>
</gene>
<organism evidence="12 13">
    <name type="scientific">Alkalibacillus silvisoli</name>
    <dbReference type="NCBI Taxonomy" id="392823"/>
    <lineage>
        <taxon>Bacteria</taxon>
        <taxon>Bacillati</taxon>
        <taxon>Bacillota</taxon>
        <taxon>Bacilli</taxon>
        <taxon>Bacillales</taxon>
        <taxon>Bacillaceae</taxon>
        <taxon>Alkalibacillus</taxon>
    </lineage>
</organism>
<evidence type="ECO:0000313" key="12">
    <source>
        <dbReference type="EMBL" id="GAA0461259.1"/>
    </source>
</evidence>
<evidence type="ECO:0000256" key="1">
    <source>
        <dbReference type="ARBA" id="ARBA00004413"/>
    </source>
</evidence>
<evidence type="ECO:0000256" key="9">
    <source>
        <dbReference type="ARBA" id="ARBA00023136"/>
    </source>
</evidence>
<comment type="similarity">
    <text evidence="2">Belongs to the FliJ family.</text>
</comment>
<evidence type="ECO:0000256" key="2">
    <source>
        <dbReference type="ARBA" id="ARBA00010004"/>
    </source>
</evidence>
<proteinExistence type="inferred from homology"/>
<evidence type="ECO:0000256" key="3">
    <source>
        <dbReference type="ARBA" id="ARBA00020392"/>
    </source>
</evidence>
<keyword evidence="13" id="KW-1185">Reference proteome</keyword>
<dbReference type="NCBIfam" id="TIGR02473">
    <property type="entry name" value="flagell_FliJ"/>
    <property type="match status" value="1"/>
</dbReference>
<keyword evidence="10" id="KW-1006">Bacterial flagellum protein export</keyword>
<protein>
    <recommendedName>
        <fullName evidence="3">Flagellar FliJ protein</fullName>
    </recommendedName>
</protein>
<keyword evidence="7" id="KW-1005">Bacterial flagellum biogenesis</keyword>
<dbReference type="Gene3D" id="1.10.287.1700">
    <property type="match status" value="1"/>
</dbReference>
<evidence type="ECO:0000256" key="10">
    <source>
        <dbReference type="ARBA" id="ARBA00023225"/>
    </source>
</evidence>
<keyword evidence="11" id="KW-0175">Coiled coil</keyword>
<evidence type="ECO:0000256" key="4">
    <source>
        <dbReference type="ARBA" id="ARBA00022448"/>
    </source>
</evidence>
<keyword evidence="9" id="KW-0472">Membrane</keyword>
<evidence type="ECO:0000256" key="5">
    <source>
        <dbReference type="ARBA" id="ARBA00022475"/>
    </source>
</evidence>
<dbReference type="Proteomes" id="UP001500740">
    <property type="component" value="Unassembled WGS sequence"/>
</dbReference>
<reference evidence="12 13" key="1">
    <citation type="journal article" date="2019" name="Int. J. Syst. Evol. Microbiol.">
        <title>The Global Catalogue of Microorganisms (GCM) 10K type strain sequencing project: providing services to taxonomists for standard genome sequencing and annotation.</title>
        <authorList>
            <consortium name="The Broad Institute Genomics Platform"/>
            <consortium name="The Broad Institute Genome Sequencing Center for Infectious Disease"/>
            <person name="Wu L."/>
            <person name="Ma J."/>
        </authorList>
    </citation>
    <scope>NUCLEOTIDE SEQUENCE [LARGE SCALE GENOMIC DNA]</scope>
    <source>
        <strain evidence="12 13">JCM 14193</strain>
    </source>
</reference>
<dbReference type="InterPro" id="IPR012823">
    <property type="entry name" value="Flagell_FliJ"/>
</dbReference>
<accession>A0ABN0ZWH0</accession>
<evidence type="ECO:0000313" key="13">
    <source>
        <dbReference type="Proteomes" id="UP001500740"/>
    </source>
</evidence>
<keyword evidence="5" id="KW-1003">Cell membrane</keyword>
<dbReference type="EMBL" id="BAAACZ010000011">
    <property type="protein sequence ID" value="GAA0461259.1"/>
    <property type="molecule type" value="Genomic_DNA"/>
</dbReference>
<dbReference type="Pfam" id="PF02050">
    <property type="entry name" value="FliJ"/>
    <property type="match status" value="1"/>
</dbReference>
<comment type="caution">
    <text evidence="12">The sequence shown here is derived from an EMBL/GenBank/DDBJ whole genome shotgun (WGS) entry which is preliminary data.</text>
</comment>
<evidence type="ECO:0000256" key="6">
    <source>
        <dbReference type="ARBA" id="ARBA00022500"/>
    </source>
</evidence>
<feature type="coiled-coil region" evidence="11">
    <location>
        <begin position="4"/>
        <end position="135"/>
    </location>
</feature>
<keyword evidence="6" id="KW-0145">Chemotaxis</keyword>
<keyword evidence="4" id="KW-0813">Transport</keyword>
<evidence type="ECO:0000256" key="8">
    <source>
        <dbReference type="ARBA" id="ARBA00022927"/>
    </source>
</evidence>
<comment type="subcellular location">
    <subcellularLocation>
        <location evidence="1">Cell membrane</location>
        <topology evidence="1">Peripheral membrane protein</topology>
        <orientation evidence="1">Cytoplasmic side</orientation>
    </subcellularLocation>
</comment>